<dbReference type="GO" id="GO:0005634">
    <property type="term" value="C:nucleus"/>
    <property type="evidence" value="ECO:0007669"/>
    <property type="project" value="UniProtKB-SubCell"/>
</dbReference>
<evidence type="ECO:0000256" key="5">
    <source>
        <dbReference type="ARBA" id="ARBA00022806"/>
    </source>
</evidence>
<evidence type="ECO:0000313" key="13">
    <source>
        <dbReference type="EnsemblMetazoa" id="GPPI002099-PA"/>
    </source>
</evidence>
<name>A0A1B0AMQ0_9MUSC</name>
<reference evidence="14" key="1">
    <citation type="submission" date="2015-01" db="EMBL/GenBank/DDBJ databases">
        <authorList>
            <person name="Aksoy S."/>
            <person name="Warren W."/>
            <person name="Wilson R.K."/>
        </authorList>
    </citation>
    <scope>NUCLEOTIDE SEQUENCE [LARGE SCALE GENOMIC DNA]</scope>
    <source>
        <strain evidence="14">IAEA</strain>
    </source>
</reference>
<evidence type="ECO:0000256" key="7">
    <source>
        <dbReference type="ARBA" id="ARBA00023242"/>
    </source>
</evidence>
<dbReference type="Pfam" id="PF00271">
    <property type="entry name" value="Helicase_C"/>
    <property type="match status" value="1"/>
</dbReference>
<accession>A0A1B0AMQ0</accession>
<dbReference type="InterPro" id="IPR011545">
    <property type="entry name" value="DEAD/DEAH_box_helicase_dom"/>
</dbReference>
<evidence type="ECO:0000259" key="10">
    <source>
        <dbReference type="PROSITE" id="PS51192"/>
    </source>
</evidence>
<sequence length="476" mass="54820">MADNDDLLDYEDEELPEATATETQAAPKEDLKGAYVSIHSSGFRDFMLKPEILRAIVDCGFEHPSEVQHECIPQAVLGMDILCQAKSGMGKTAVFVVATLQQLEPIENVVYVLVMCHTRELAFQISKEYERFSKYMPSVKVGVFFGGLAIQKDEETLKNVTPHIVVGTPGRILALIRNKKLNLKHLKHFILDECDKMLEQLHMRRDVQEIFRSTPHGKQVMMFSATLSKDIRPICKKFMQDPMEVYVDDEAKLTLHGLQQHYVKLKENEKNKKLFELLDVLEFNQVVIFLKSVQRCMALAQLLIEQNFPAIGIHRGMTQEERLCRYQQFKDFQKRILVATNLFGRGMDIERVNIVFNYDMPEDSDTYLHRVARAGRFGTKGLAITFVSDEADAKILKEVQDRFDANITELPNEIDLFLIERNANHLKYCINLRSAQHFHSVQLLTITILGKFMQILLHTYMYLQLNGFAVNRPCKD</sequence>
<dbReference type="GO" id="GO:0010468">
    <property type="term" value="P:regulation of gene expression"/>
    <property type="evidence" value="ECO:0007669"/>
    <property type="project" value="UniProtKB-ARBA"/>
</dbReference>
<keyword evidence="3" id="KW-0547">Nucleotide-binding</keyword>
<dbReference type="InterPro" id="IPR014001">
    <property type="entry name" value="Helicase_ATP-bd"/>
</dbReference>
<keyword evidence="14" id="KW-1185">Reference proteome</keyword>
<dbReference type="SMART" id="SM00490">
    <property type="entry name" value="HELICc"/>
    <property type="match status" value="1"/>
</dbReference>
<dbReference type="PROSITE" id="PS51195">
    <property type="entry name" value="Q_MOTIF"/>
    <property type="match status" value="1"/>
</dbReference>
<keyword evidence="5" id="KW-0347">Helicase</keyword>
<dbReference type="FunFam" id="3.40.50.300:FF:000168">
    <property type="entry name" value="DEAD-box ATP-dependent RNA helicase 56-like"/>
    <property type="match status" value="1"/>
</dbReference>
<organism evidence="13 14">
    <name type="scientific">Glossina palpalis gambiensis</name>
    <dbReference type="NCBI Taxonomy" id="67801"/>
    <lineage>
        <taxon>Eukaryota</taxon>
        <taxon>Metazoa</taxon>
        <taxon>Ecdysozoa</taxon>
        <taxon>Arthropoda</taxon>
        <taxon>Hexapoda</taxon>
        <taxon>Insecta</taxon>
        <taxon>Pterygota</taxon>
        <taxon>Neoptera</taxon>
        <taxon>Endopterygota</taxon>
        <taxon>Diptera</taxon>
        <taxon>Brachycera</taxon>
        <taxon>Muscomorpha</taxon>
        <taxon>Hippoboscoidea</taxon>
        <taxon>Glossinidae</taxon>
        <taxon>Glossina</taxon>
    </lineage>
</organism>
<dbReference type="EMBL" id="JXJN01000526">
    <property type="status" value="NOT_ANNOTATED_CDS"/>
    <property type="molecule type" value="Genomic_DNA"/>
</dbReference>
<reference evidence="13" key="2">
    <citation type="submission" date="2020-05" db="UniProtKB">
        <authorList>
            <consortium name="EnsemblMetazoa"/>
        </authorList>
    </citation>
    <scope>IDENTIFICATION</scope>
    <source>
        <strain evidence="13">IAEA</strain>
    </source>
</reference>
<evidence type="ECO:0000256" key="3">
    <source>
        <dbReference type="ARBA" id="ARBA00022741"/>
    </source>
</evidence>
<feature type="short sequence motif" description="Q motif" evidence="9">
    <location>
        <begin position="41"/>
        <end position="69"/>
    </location>
</feature>
<dbReference type="GO" id="GO:0003724">
    <property type="term" value="F:RNA helicase activity"/>
    <property type="evidence" value="ECO:0007669"/>
    <property type="project" value="UniProtKB-EC"/>
</dbReference>
<proteinExistence type="inferred from homology"/>
<dbReference type="InterPro" id="IPR027417">
    <property type="entry name" value="P-loop_NTPase"/>
</dbReference>
<dbReference type="PROSITE" id="PS51194">
    <property type="entry name" value="HELICASE_CTER"/>
    <property type="match status" value="1"/>
</dbReference>
<evidence type="ECO:0000256" key="6">
    <source>
        <dbReference type="ARBA" id="ARBA00022840"/>
    </source>
</evidence>
<evidence type="ECO:0000256" key="8">
    <source>
        <dbReference type="ARBA" id="ARBA00038213"/>
    </source>
</evidence>
<dbReference type="VEuPathDB" id="VectorBase:GPPI002099"/>
<feature type="domain" description="Helicase C-terminal" evidence="11">
    <location>
        <begin position="257"/>
        <end position="418"/>
    </location>
</feature>
<keyword evidence="4" id="KW-0378">Hydrolase</keyword>
<evidence type="ECO:0000259" key="12">
    <source>
        <dbReference type="PROSITE" id="PS51195"/>
    </source>
</evidence>
<keyword evidence="6" id="KW-0067">ATP-binding</keyword>
<dbReference type="Pfam" id="PF00270">
    <property type="entry name" value="DEAD"/>
    <property type="match status" value="1"/>
</dbReference>
<dbReference type="STRING" id="67801.A0A1B0AMQ0"/>
<protein>
    <recommendedName>
        <fullName evidence="2">RNA helicase</fullName>
        <ecNumber evidence="2">3.6.4.13</ecNumber>
    </recommendedName>
</protein>
<evidence type="ECO:0000256" key="9">
    <source>
        <dbReference type="PROSITE-ProRule" id="PRU00552"/>
    </source>
</evidence>
<dbReference type="PANTHER" id="PTHR47958">
    <property type="entry name" value="ATP-DEPENDENT RNA HELICASE DBP3"/>
    <property type="match status" value="1"/>
</dbReference>
<dbReference type="GO" id="GO:0005524">
    <property type="term" value="F:ATP binding"/>
    <property type="evidence" value="ECO:0007669"/>
    <property type="project" value="UniProtKB-KW"/>
</dbReference>
<dbReference type="GO" id="GO:0016787">
    <property type="term" value="F:hydrolase activity"/>
    <property type="evidence" value="ECO:0007669"/>
    <property type="project" value="UniProtKB-KW"/>
</dbReference>
<dbReference type="AlphaFoldDB" id="A0A1B0AMQ0"/>
<dbReference type="PROSITE" id="PS51192">
    <property type="entry name" value="HELICASE_ATP_BIND_1"/>
    <property type="match status" value="1"/>
</dbReference>
<dbReference type="Proteomes" id="UP000092460">
    <property type="component" value="Unassembled WGS sequence"/>
</dbReference>
<dbReference type="SUPFAM" id="SSF52540">
    <property type="entry name" value="P-loop containing nucleoside triphosphate hydrolases"/>
    <property type="match status" value="1"/>
</dbReference>
<dbReference type="CDD" id="cd18787">
    <property type="entry name" value="SF2_C_DEAD"/>
    <property type="match status" value="1"/>
</dbReference>
<comment type="similarity">
    <text evidence="8">Belongs to the DEAD box helicase family. DECD subfamily.</text>
</comment>
<feature type="domain" description="Helicase ATP-binding" evidence="10">
    <location>
        <begin position="72"/>
        <end position="245"/>
    </location>
</feature>
<dbReference type="CDD" id="cd17950">
    <property type="entry name" value="DEADc_DDX39"/>
    <property type="match status" value="1"/>
</dbReference>
<keyword evidence="7" id="KW-0539">Nucleus</keyword>
<evidence type="ECO:0000256" key="2">
    <source>
        <dbReference type="ARBA" id="ARBA00012552"/>
    </source>
</evidence>
<dbReference type="EnsemblMetazoa" id="GPPI002099-RA">
    <property type="protein sequence ID" value="GPPI002099-PA"/>
    <property type="gene ID" value="GPPI002099"/>
</dbReference>
<dbReference type="Gene3D" id="3.40.50.300">
    <property type="entry name" value="P-loop containing nucleotide triphosphate hydrolases"/>
    <property type="match status" value="2"/>
</dbReference>
<evidence type="ECO:0000256" key="1">
    <source>
        <dbReference type="ARBA" id="ARBA00004123"/>
    </source>
</evidence>
<feature type="domain" description="DEAD-box RNA helicase Q" evidence="12">
    <location>
        <begin position="41"/>
        <end position="69"/>
    </location>
</feature>
<dbReference type="SMART" id="SM00487">
    <property type="entry name" value="DEXDc"/>
    <property type="match status" value="1"/>
</dbReference>
<dbReference type="InterPro" id="IPR001650">
    <property type="entry name" value="Helicase_C-like"/>
</dbReference>
<dbReference type="FunFam" id="3.40.50.300:FF:000111">
    <property type="entry name" value="DEAD-box ATP-dependent RNA helicase"/>
    <property type="match status" value="1"/>
</dbReference>
<comment type="subcellular location">
    <subcellularLocation>
        <location evidence="1">Nucleus</location>
    </subcellularLocation>
</comment>
<dbReference type="EC" id="3.6.4.13" evidence="2"/>
<dbReference type="GO" id="GO:0003676">
    <property type="term" value="F:nucleic acid binding"/>
    <property type="evidence" value="ECO:0007669"/>
    <property type="project" value="InterPro"/>
</dbReference>
<evidence type="ECO:0000313" key="14">
    <source>
        <dbReference type="Proteomes" id="UP000092460"/>
    </source>
</evidence>
<evidence type="ECO:0000256" key="4">
    <source>
        <dbReference type="ARBA" id="ARBA00022801"/>
    </source>
</evidence>
<dbReference type="InterPro" id="IPR014014">
    <property type="entry name" value="RNA_helicase_DEAD_Q_motif"/>
</dbReference>
<evidence type="ECO:0000259" key="11">
    <source>
        <dbReference type="PROSITE" id="PS51194"/>
    </source>
</evidence>